<dbReference type="InterPro" id="IPR036428">
    <property type="entry name" value="PCD_sf"/>
</dbReference>
<accession>A0A0M9ADK6</accession>
<name>A0A0M9ADK6_THEAQ</name>
<proteinExistence type="inferred from homology"/>
<keyword evidence="4 5" id="KW-0456">Lyase</keyword>
<dbReference type="GO" id="GO:0006729">
    <property type="term" value="P:tetrahydrobiopterin biosynthetic process"/>
    <property type="evidence" value="ECO:0007669"/>
    <property type="project" value="InterPro"/>
</dbReference>
<gene>
    <name evidence="5" type="ORF">BVI061214_00983</name>
</gene>
<dbReference type="SUPFAM" id="SSF55248">
    <property type="entry name" value="PCD-like"/>
    <property type="match status" value="1"/>
</dbReference>
<dbReference type="PANTHER" id="PTHR12599">
    <property type="entry name" value="PTERIN-4-ALPHA-CARBINOLAMINE DEHYDRATASE"/>
    <property type="match status" value="1"/>
</dbReference>
<dbReference type="InterPro" id="IPR001533">
    <property type="entry name" value="Pterin_deHydtase"/>
</dbReference>
<sequence>MDWEERENPKRLYKAFAFKNFREALAFAQRVGELAERENHHPRLTVEWGRVLVEWWTHSAGGITEKDREMARLTDALYVG</sequence>
<dbReference type="GO" id="GO:0008124">
    <property type="term" value="F:4-alpha-hydroxytetrahydrobiopterin dehydratase activity"/>
    <property type="evidence" value="ECO:0007669"/>
    <property type="project" value="UniProtKB-EC"/>
</dbReference>
<dbReference type="CDD" id="cd00913">
    <property type="entry name" value="PCD_DCoH_subfamily_a"/>
    <property type="match status" value="1"/>
</dbReference>
<comment type="catalytic activity">
    <reaction evidence="1">
        <text>(4aS,6R)-4a-hydroxy-L-erythro-5,6,7,8-tetrahydrobiopterin = (6R)-L-erythro-6,7-dihydrobiopterin + H2O</text>
        <dbReference type="Rhea" id="RHEA:11920"/>
        <dbReference type="ChEBI" id="CHEBI:15377"/>
        <dbReference type="ChEBI" id="CHEBI:15642"/>
        <dbReference type="ChEBI" id="CHEBI:43120"/>
        <dbReference type="EC" id="4.2.1.96"/>
    </reaction>
</comment>
<comment type="caution">
    <text evidence="5">The sequence shown here is derived from an EMBL/GenBank/DDBJ whole genome shotgun (WGS) entry which is preliminary data.</text>
</comment>
<evidence type="ECO:0000256" key="1">
    <source>
        <dbReference type="ARBA" id="ARBA00001554"/>
    </source>
</evidence>
<organism evidence="5 6">
    <name type="scientific">Thermus aquaticus</name>
    <dbReference type="NCBI Taxonomy" id="271"/>
    <lineage>
        <taxon>Bacteria</taxon>
        <taxon>Thermotogati</taxon>
        <taxon>Deinococcota</taxon>
        <taxon>Deinococci</taxon>
        <taxon>Thermales</taxon>
        <taxon>Thermaceae</taxon>
        <taxon>Thermus</taxon>
    </lineage>
</organism>
<evidence type="ECO:0000256" key="2">
    <source>
        <dbReference type="ARBA" id="ARBA00006472"/>
    </source>
</evidence>
<dbReference type="RefSeq" id="WP_053767545.1">
    <property type="nucleotide sequence ID" value="NZ_JBMSBF010000089.1"/>
</dbReference>
<evidence type="ECO:0000313" key="6">
    <source>
        <dbReference type="Proteomes" id="UP000037685"/>
    </source>
</evidence>
<comment type="similarity">
    <text evidence="2">Belongs to the pterin-4-alpha-carbinolamine dehydratase family.</text>
</comment>
<dbReference type="EC" id="4.2.1.96" evidence="3"/>
<dbReference type="AlphaFoldDB" id="A0A0M9ADK6"/>
<reference evidence="6" key="1">
    <citation type="submission" date="2015-07" db="EMBL/GenBank/DDBJ databases">
        <authorList>
            <person name="Zylicz-Stachula A."/>
            <person name="Jezewska-Frackowiak J."/>
            <person name="Czajkowska E."/>
            <person name="Skowron P.M."/>
        </authorList>
    </citation>
    <scope>NUCLEOTIDE SEQUENCE [LARGE SCALE GENOMIC DNA]</scope>
    <source>
        <strain evidence="6">ATCC 25104 / DSM 625 / JCM 10724 / NBRC 103206 / NCIMB 11243 / YT-1</strain>
    </source>
</reference>
<dbReference type="Pfam" id="PF01329">
    <property type="entry name" value="Pterin_4a"/>
    <property type="match status" value="1"/>
</dbReference>
<dbReference type="Gene3D" id="3.30.1360.20">
    <property type="entry name" value="Transcriptional coactivator/pterin dehydratase"/>
    <property type="match status" value="1"/>
</dbReference>
<evidence type="ECO:0000256" key="3">
    <source>
        <dbReference type="ARBA" id="ARBA00013252"/>
    </source>
</evidence>
<dbReference type="Proteomes" id="UP000037685">
    <property type="component" value="Unassembled WGS sequence"/>
</dbReference>
<evidence type="ECO:0000313" key="5">
    <source>
        <dbReference type="EMBL" id="KOX89802.1"/>
    </source>
</evidence>
<dbReference type="EMBL" id="LHCI01000106">
    <property type="protein sequence ID" value="KOX89802.1"/>
    <property type="molecule type" value="Genomic_DNA"/>
</dbReference>
<dbReference type="PATRIC" id="fig|271.14.peg.1060"/>
<evidence type="ECO:0000256" key="4">
    <source>
        <dbReference type="ARBA" id="ARBA00023239"/>
    </source>
</evidence>
<dbReference type="PANTHER" id="PTHR12599:SF0">
    <property type="entry name" value="PTERIN-4-ALPHA-CARBINOLAMINE DEHYDRATASE"/>
    <property type="match status" value="1"/>
</dbReference>
<protein>
    <recommendedName>
        <fullName evidence="3">4a-hydroxytetrahydrobiopterin dehydratase</fullName>
        <ecNumber evidence="3">4.2.1.96</ecNumber>
    </recommendedName>
</protein>